<dbReference type="Proteomes" id="UP000091857">
    <property type="component" value="Chromosome 4"/>
</dbReference>
<comment type="similarity">
    <text evidence="13">Belongs to the RING-type zinc finger family. ATL subfamily.</text>
</comment>
<dbReference type="GO" id="GO:0016567">
    <property type="term" value="P:protein ubiquitination"/>
    <property type="evidence" value="ECO:0000318"/>
    <property type="project" value="GO_Central"/>
</dbReference>
<evidence type="ECO:0000256" key="9">
    <source>
        <dbReference type="ARBA" id="ARBA00022786"/>
    </source>
</evidence>
<dbReference type="GO" id="GO:0008270">
    <property type="term" value="F:zinc ion binding"/>
    <property type="evidence" value="ECO:0007669"/>
    <property type="project" value="UniProtKB-KW"/>
</dbReference>
<evidence type="ECO:0000256" key="15">
    <source>
        <dbReference type="SAM" id="Phobius"/>
    </source>
</evidence>
<keyword evidence="10" id="KW-0862">Zinc</keyword>
<comment type="pathway">
    <text evidence="3">Protein modification; protein ubiquitination.</text>
</comment>
<keyword evidence="18" id="KW-1185">Reference proteome</keyword>
<evidence type="ECO:0000256" key="1">
    <source>
        <dbReference type="ARBA" id="ARBA00000900"/>
    </source>
</evidence>
<dbReference type="OrthoDB" id="842550at2759"/>
<keyword evidence="8 14" id="KW-0863">Zinc-finger</keyword>
<dbReference type="AlphaFoldDB" id="A0A2C9W1B6"/>
<evidence type="ECO:0000256" key="2">
    <source>
        <dbReference type="ARBA" id="ARBA00004167"/>
    </source>
</evidence>
<name>A0A2C9W1B6_MANES</name>
<keyword evidence="9" id="KW-0833">Ubl conjugation pathway</keyword>
<dbReference type="OMA" id="HRTISLC"/>
<feature type="domain" description="RING-type" evidence="16">
    <location>
        <begin position="108"/>
        <end position="150"/>
    </location>
</feature>
<dbReference type="EC" id="2.3.2.27" evidence="4"/>
<protein>
    <recommendedName>
        <fullName evidence="4">RING-type E3 ubiquitin transferase</fullName>
        <ecNumber evidence="4">2.3.2.27</ecNumber>
    </recommendedName>
</protein>
<dbReference type="Gramene" id="Manes.04G030200.1.v8.1">
    <property type="protein sequence ID" value="Manes.04G030200.1.v8.1.CDS.1"/>
    <property type="gene ID" value="Manes.04G030200.v8.1"/>
</dbReference>
<dbReference type="SUPFAM" id="SSF57850">
    <property type="entry name" value="RING/U-box"/>
    <property type="match status" value="1"/>
</dbReference>
<evidence type="ECO:0000256" key="12">
    <source>
        <dbReference type="ARBA" id="ARBA00023136"/>
    </source>
</evidence>
<evidence type="ECO:0000256" key="8">
    <source>
        <dbReference type="ARBA" id="ARBA00022771"/>
    </source>
</evidence>
<dbReference type="Pfam" id="PF13639">
    <property type="entry name" value="zf-RING_2"/>
    <property type="match status" value="1"/>
</dbReference>
<evidence type="ECO:0000256" key="7">
    <source>
        <dbReference type="ARBA" id="ARBA00022723"/>
    </source>
</evidence>
<dbReference type="SMART" id="SM00184">
    <property type="entry name" value="RING"/>
    <property type="match status" value="1"/>
</dbReference>
<dbReference type="PANTHER" id="PTHR46913:SF1">
    <property type="entry name" value="RING-H2 FINGER PROTEIN ATL16"/>
    <property type="match status" value="1"/>
</dbReference>
<gene>
    <name evidence="17" type="ORF">MANES_04G030200v8</name>
</gene>
<organism evidence="17 18">
    <name type="scientific">Manihot esculenta</name>
    <name type="common">Cassava</name>
    <name type="synonym">Jatropha manihot</name>
    <dbReference type="NCBI Taxonomy" id="3983"/>
    <lineage>
        <taxon>Eukaryota</taxon>
        <taxon>Viridiplantae</taxon>
        <taxon>Streptophyta</taxon>
        <taxon>Embryophyta</taxon>
        <taxon>Tracheophyta</taxon>
        <taxon>Spermatophyta</taxon>
        <taxon>Magnoliopsida</taxon>
        <taxon>eudicotyledons</taxon>
        <taxon>Gunneridae</taxon>
        <taxon>Pentapetalae</taxon>
        <taxon>rosids</taxon>
        <taxon>fabids</taxon>
        <taxon>Malpighiales</taxon>
        <taxon>Euphorbiaceae</taxon>
        <taxon>Crotonoideae</taxon>
        <taxon>Manihoteae</taxon>
        <taxon>Manihot</taxon>
    </lineage>
</organism>
<comment type="catalytic activity">
    <reaction evidence="1">
        <text>S-ubiquitinyl-[E2 ubiquitin-conjugating enzyme]-L-cysteine + [acceptor protein]-L-lysine = [E2 ubiquitin-conjugating enzyme]-L-cysteine + N(6)-ubiquitinyl-[acceptor protein]-L-lysine.</text>
        <dbReference type="EC" id="2.3.2.27"/>
    </reaction>
</comment>
<dbReference type="FunFam" id="3.30.40.10:FF:000187">
    <property type="entry name" value="E3 ubiquitin-protein ligase ATL6"/>
    <property type="match status" value="1"/>
</dbReference>
<dbReference type="GO" id="GO:0016020">
    <property type="term" value="C:membrane"/>
    <property type="evidence" value="ECO:0007669"/>
    <property type="project" value="UniProtKB-SubCell"/>
</dbReference>
<keyword evidence="12 15" id="KW-0472">Membrane</keyword>
<dbReference type="UniPathway" id="UPA00143"/>
<evidence type="ECO:0000259" key="16">
    <source>
        <dbReference type="PROSITE" id="PS50089"/>
    </source>
</evidence>
<dbReference type="PANTHER" id="PTHR46913">
    <property type="entry name" value="RING-H2 FINGER PROTEIN ATL16"/>
    <property type="match status" value="1"/>
</dbReference>
<comment type="subcellular location">
    <subcellularLocation>
        <location evidence="2">Membrane</location>
        <topology evidence="2">Single-pass membrane protein</topology>
    </subcellularLocation>
</comment>
<dbReference type="GO" id="GO:0061630">
    <property type="term" value="F:ubiquitin protein ligase activity"/>
    <property type="evidence" value="ECO:0007669"/>
    <property type="project" value="UniProtKB-EC"/>
</dbReference>
<keyword evidence="7" id="KW-0479">Metal-binding</keyword>
<reference evidence="18" key="1">
    <citation type="journal article" date="2016" name="Nat. Biotechnol.">
        <title>Sequencing wild and cultivated cassava and related species reveals extensive interspecific hybridization and genetic diversity.</title>
        <authorList>
            <person name="Bredeson J.V."/>
            <person name="Lyons J.B."/>
            <person name="Prochnik S.E."/>
            <person name="Wu G.A."/>
            <person name="Ha C.M."/>
            <person name="Edsinger-Gonzales E."/>
            <person name="Grimwood J."/>
            <person name="Schmutz J."/>
            <person name="Rabbi I.Y."/>
            <person name="Egesi C."/>
            <person name="Nauluvula P."/>
            <person name="Lebot V."/>
            <person name="Ndunguru J."/>
            <person name="Mkamilo G."/>
            <person name="Bart R.S."/>
            <person name="Setter T.L."/>
            <person name="Gleadow R.M."/>
            <person name="Kulakow P."/>
            <person name="Ferguson M.E."/>
            <person name="Rounsley S."/>
            <person name="Rokhsar D.S."/>
        </authorList>
    </citation>
    <scope>NUCLEOTIDE SEQUENCE [LARGE SCALE GENOMIC DNA]</scope>
    <source>
        <strain evidence="18">cv. AM560-2</strain>
    </source>
</reference>
<dbReference type="PROSITE" id="PS50089">
    <property type="entry name" value="ZF_RING_2"/>
    <property type="match status" value="1"/>
</dbReference>
<dbReference type="InterPro" id="IPR001841">
    <property type="entry name" value="Znf_RING"/>
</dbReference>
<keyword evidence="6 15" id="KW-0812">Transmembrane</keyword>
<feature type="transmembrane region" description="Helical" evidence="15">
    <location>
        <begin position="20"/>
        <end position="40"/>
    </location>
</feature>
<sequence>MPPSPTPEAPLRLENYSQWNAYVIGPVIAVCSSVVLFSYYRMLRRLCCTLNTQTLPRNRAQMSRINQNNLEDSSLQNYSHGLESNIMRSLPISQFKKEEESEASNRECAVCLGEFEEGEWLKHLPNCAHVFHVACIDTWFQTHSNCPLCRSHVYDLCHEYSISMDTLLHTLRREDFFNERAEHYQNLRSEILRNSIPATEEIGTGLVSSRQVLE</sequence>
<comment type="caution">
    <text evidence="17">The sequence shown here is derived from an EMBL/GenBank/DDBJ whole genome shotgun (WGS) entry which is preliminary data.</text>
</comment>
<dbReference type="InterPro" id="IPR044600">
    <property type="entry name" value="ATL1/ATL16-like"/>
</dbReference>
<dbReference type="CDD" id="cd16461">
    <property type="entry name" value="RING-H2_EL5-like"/>
    <property type="match status" value="1"/>
</dbReference>
<evidence type="ECO:0000256" key="6">
    <source>
        <dbReference type="ARBA" id="ARBA00022692"/>
    </source>
</evidence>
<evidence type="ECO:0000313" key="17">
    <source>
        <dbReference type="EMBL" id="OAY51755.1"/>
    </source>
</evidence>
<keyword evidence="5" id="KW-0808">Transferase</keyword>
<accession>A0A2C9W1B6</accession>
<evidence type="ECO:0000256" key="11">
    <source>
        <dbReference type="ARBA" id="ARBA00022989"/>
    </source>
</evidence>
<keyword evidence="11 15" id="KW-1133">Transmembrane helix</keyword>
<evidence type="ECO:0000313" key="18">
    <source>
        <dbReference type="Proteomes" id="UP000091857"/>
    </source>
</evidence>
<dbReference type="EMBL" id="CM004390">
    <property type="protein sequence ID" value="OAY51755.1"/>
    <property type="molecule type" value="Genomic_DNA"/>
</dbReference>
<proteinExistence type="inferred from homology"/>
<dbReference type="Gene3D" id="3.30.40.10">
    <property type="entry name" value="Zinc/RING finger domain, C3HC4 (zinc finger)"/>
    <property type="match status" value="1"/>
</dbReference>
<evidence type="ECO:0000256" key="10">
    <source>
        <dbReference type="ARBA" id="ARBA00022833"/>
    </source>
</evidence>
<evidence type="ECO:0000256" key="4">
    <source>
        <dbReference type="ARBA" id="ARBA00012483"/>
    </source>
</evidence>
<evidence type="ECO:0000256" key="14">
    <source>
        <dbReference type="PROSITE-ProRule" id="PRU00175"/>
    </source>
</evidence>
<evidence type="ECO:0000256" key="5">
    <source>
        <dbReference type="ARBA" id="ARBA00022679"/>
    </source>
</evidence>
<evidence type="ECO:0000256" key="13">
    <source>
        <dbReference type="ARBA" id="ARBA00024209"/>
    </source>
</evidence>
<evidence type="ECO:0000256" key="3">
    <source>
        <dbReference type="ARBA" id="ARBA00004906"/>
    </source>
</evidence>
<dbReference type="InterPro" id="IPR013083">
    <property type="entry name" value="Znf_RING/FYVE/PHD"/>
</dbReference>